<dbReference type="Pfam" id="PF13855">
    <property type="entry name" value="LRR_8"/>
    <property type="match status" value="1"/>
</dbReference>
<evidence type="ECO:0000256" key="3">
    <source>
        <dbReference type="ARBA" id="ARBA00022737"/>
    </source>
</evidence>
<sequence>MPTDLQTGEFQQNRIRLVHTNSSLPYTVTYLDLMYNSIADISNFSALTNLQTLNLEGNYIEKVNGTIFAGMHNLSVLYLEANDILDLDFKGFPKGLTKLWLFKNYLTDLELDDVSMPALTVLDLRRNSLTTIDSAAVFAAFPGLKILPIAYNQFQETRPSAS</sequence>
<keyword evidence="6" id="KW-1185">Reference proteome</keyword>
<dbReference type="VEuPathDB" id="VectorBase:ASIC009847"/>
<dbReference type="AlphaFoldDB" id="A0A084VW24"/>
<dbReference type="InterPro" id="IPR001611">
    <property type="entry name" value="Leu-rich_rpt"/>
</dbReference>
<gene>
    <name evidence="4" type="ORF">ZHAS_00009847</name>
</gene>
<evidence type="ECO:0000256" key="2">
    <source>
        <dbReference type="ARBA" id="ARBA00022729"/>
    </source>
</evidence>
<dbReference type="GO" id="GO:0031012">
    <property type="term" value="C:extracellular matrix"/>
    <property type="evidence" value="ECO:0007669"/>
    <property type="project" value="TreeGrafter"/>
</dbReference>
<keyword evidence="1" id="KW-0433">Leucine-rich repeat</keyword>
<dbReference type="Gene3D" id="3.80.10.10">
    <property type="entry name" value="Ribonuclease Inhibitor"/>
    <property type="match status" value="1"/>
</dbReference>
<accession>A0A084VW24</accession>
<evidence type="ECO:0000256" key="1">
    <source>
        <dbReference type="ARBA" id="ARBA00022614"/>
    </source>
</evidence>
<evidence type="ECO:0000313" key="5">
    <source>
        <dbReference type="EnsemblMetazoa" id="ASIC009847-PA"/>
    </source>
</evidence>
<reference evidence="5" key="2">
    <citation type="submission" date="2020-05" db="UniProtKB">
        <authorList>
            <consortium name="EnsemblMetazoa"/>
        </authorList>
    </citation>
    <scope>IDENTIFICATION</scope>
</reference>
<dbReference type="PANTHER" id="PTHR24373">
    <property type="entry name" value="SLIT RELATED LEUCINE-RICH REPEAT NEURONAL PROTEIN"/>
    <property type="match status" value="1"/>
</dbReference>
<dbReference type="SMART" id="SM00369">
    <property type="entry name" value="LRR_TYP"/>
    <property type="match status" value="3"/>
</dbReference>
<dbReference type="Pfam" id="PF12799">
    <property type="entry name" value="LRR_4"/>
    <property type="match status" value="1"/>
</dbReference>
<dbReference type="SUPFAM" id="SSF52075">
    <property type="entry name" value="Outer arm dynein light chain 1"/>
    <property type="match status" value="1"/>
</dbReference>
<dbReference type="EnsemblMetazoa" id="ASIC009847-RA">
    <property type="protein sequence ID" value="ASIC009847-PA"/>
    <property type="gene ID" value="ASIC009847"/>
</dbReference>
<protein>
    <submittedName>
        <fullName evidence="4">AGAP013186-PA-like protein</fullName>
    </submittedName>
</protein>
<dbReference type="PANTHER" id="PTHR24373:SF397">
    <property type="entry name" value="IG-LIKE DOMAIN-CONTAINING PROTEIN"/>
    <property type="match status" value="1"/>
</dbReference>
<evidence type="ECO:0000313" key="6">
    <source>
        <dbReference type="Proteomes" id="UP000030765"/>
    </source>
</evidence>
<dbReference type="InterPro" id="IPR025875">
    <property type="entry name" value="Leu-rich_rpt_4"/>
</dbReference>
<dbReference type="OrthoDB" id="676979at2759"/>
<dbReference type="STRING" id="74873.A0A084VW24"/>
<dbReference type="InterPro" id="IPR003591">
    <property type="entry name" value="Leu-rich_rpt_typical-subtyp"/>
</dbReference>
<dbReference type="EMBL" id="KE525167">
    <property type="protein sequence ID" value="KFB42168.1"/>
    <property type="molecule type" value="Genomic_DNA"/>
</dbReference>
<dbReference type="InterPro" id="IPR050328">
    <property type="entry name" value="Dev_Immune_Receptor"/>
</dbReference>
<dbReference type="EMBL" id="ATLV01017407">
    <property type="status" value="NOT_ANNOTATED_CDS"/>
    <property type="molecule type" value="Genomic_DNA"/>
</dbReference>
<keyword evidence="2" id="KW-0732">Signal</keyword>
<reference evidence="4 6" key="1">
    <citation type="journal article" date="2014" name="BMC Genomics">
        <title>Genome sequence of Anopheles sinensis provides insight into genetics basis of mosquito competence for malaria parasites.</title>
        <authorList>
            <person name="Zhou D."/>
            <person name="Zhang D."/>
            <person name="Ding G."/>
            <person name="Shi L."/>
            <person name="Hou Q."/>
            <person name="Ye Y."/>
            <person name="Xu Y."/>
            <person name="Zhou H."/>
            <person name="Xiong C."/>
            <person name="Li S."/>
            <person name="Yu J."/>
            <person name="Hong S."/>
            <person name="Yu X."/>
            <person name="Zou P."/>
            <person name="Chen C."/>
            <person name="Chang X."/>
            <person name="Wang W."/>
            <person name="Lv Y."/>
            <person name="Sun Y."/>
            <person name="Ma L."/>
            <person name="Shen B."/>
            <person name="Zhu C."/>
        </authorList>
    </citation>
    <scope>NUCLEOTIDE SEQUENCE [LARGE SCALE GENOMIC DNA]</scope>
</reference>
<dbReference type="Proteomes" id="UP000030765">
    <property type="component" value="Unassembled WGS sequence"/>
</dbReference>
<name>A0A084VW24_ANOSI</name>
<dbReference type="InterPro" id="IPR032675">
    <property type="entry name" value="LRR_dom_sf"/>
</dbReference>
<organism evidence="4">
    <name type="scientific">Anopheles sinensis</name>
    <name type="common">Mosquito</name>
    <dbReference type="NCBI Taxonomy" id="74873"/>
    <lineage>
        <taxon>Eukaryota</taxon>
        <taxon>Metazoa</taxon>
        <taxon>Ecdysozoa</taxon>
        <taxon>Arthropoda</taxon>
        <taxon>Hexapoda</taxon>
        <taxon>Insecta</taxon>
        <taxon>Pterygota</taxon>
        <taxon>Neoptera</taxon>
        <taxon>Endopterygota</taxon>
        <taxon>Diptera</taxon>
        <taxon>Nematocera</taxon>
        <taxon>Culicoidea</taxon>
        <taxon>Culicidae</taxon>
        <taxon>Anophelinae</taxon>
        <taxon>Anopheles</taxon>
    </lineage>
</organism>
<keyword evidence="3" id="KW-0677">Repeat</keyword>
<dbReference type="PROSITE" id="PS51450">
    <property type="entry name" value="LRR"/>
    <property type="match status" value="2"/>
</dbReference>
<proteinExistence type="predicted"/>
<dbReference type="GO" id="GO:0005615">
    <property type="term" value="C:extracellular space"/>
    <property type="evidence" value="ECO:0007669"/>
    <property type="project" value="TreeGrafter"/>
</dbReference>
<dbReference type="VEuPathDB" id="VectorBase:ASIS010294"/>
<evidence type="ECO:0000313" key="4">
    <source>
        <dbReference type="EMBL" id="KFB42168.1"/>
    </source>
</evidence>